<dbReference type="SUPFAM" id="SSF53335">
    <property type="entry name" value="S-adenosyl-L-methionine-dependent methyltransferases"/>
    <property type="match status" value="1"/>
</dbReference>
<dbReference type="OrthoDB" id="9791837at2"/>
<reference evidence="2 3" key="1">
    <citation type="submission" date="2009-06" db="EMBL/GenBank/DDBJ databases">
        <title>Complete sequence of Desulfovibrio salexigens DSM 2638.</title>
        <authorList>
            <consortium name="US DOE Joint Genome Institute"/>
            <person name="Lucas S."/>
            <person name="Copeland A."/>
            <person name="Lapidus A."/>
            <person name="Glavina del Rio T."/>
            <person name="Tice H."/>
            <person name="Bruce D."/>
            <person name="Goodwin L."/>
            <person name="Pitluck S."/>
            <person name="Munk A.C."/>
            <person name="Brettin T."/>
            <person name="Detter J.C."/>
            <person name="Han C."/>
            <person name="Tapia R."/>
            <person name="Larimer F."/>
            <person name="Land M."/>
            <person name="Hauser L."/>
            <person name="Kyrpides N."/>
            <person name="Anderson I."/>
            <person name="Wall J.D."/>
            <person name="Arkin A.P."/>
            <person name="Dehal P."/>
            <person name="Chivian D."/>
            <person name="Giles B."/>
            <person name="Hazen T.C."/>
        </authorList>
    </citation>
    <scope>NUCLEOTIDE SEQUENCE [LARGE SCALE GENOMIC DNA]</scope>
    <source>
        <strain evidence="3">ATCC 14822 / DSM 2638 / NCIMB 8403 / VKM B-1763</strain>
    </source>
</reference>
<feature type="domain" description="Methyltransferase type 11" evidence="1">
    <location>
        <begin position="43"/>
        <end position="139"/>
    </location>
</feature>
<dbReference type="Proteomes" id="UP000002601">
    <property type="component" value="Chromosome"/>
</dbReference>
<dbReference type="Pfam" id="PF08241">
    <property type="entry name" value="Methyltransf_11"/>
    <property type="match status" value="1"/>
</dbReference>
<evidence type="ECO:0000313" key="2">
    <source>
        <dbReference type="EMBL" id="ACS81105.1"/>
    </source>
</evidence>
<dbReference type="PANTHER" id="PTHR43861">
    <property type="entry name" value="TRANS-ACONITATE 2-METHYLTRANSFERASE-RELATED"/>
    <property type="match status" value="1"/>
</dbReference>
<dbReference type="InterPro" id="IPR013216">
    <property type="entry name" value="Methyltransf_11"/>
</dbReference>
<proteinExistence type="predicted"/>
<dbReference type="STRING" id="526222.Desal_3053"/>
<dbReference type="GO" id="GO:0008757">
    <property type="term" value="F:S-adenosylmethionine-dependent methyltransferase activity"/>
    <property type="evidence" value="ECO:0007669"/>
    <property type="project" value="InterPro"/>
</dbReference>
<dbReference type="HOGENOM" id="CLU_037990_1_2_7"/>
<dbReference type="GO" id="GO:0032259">
    <property type="term" value="P:methylation"/>
    <property type="evidence" value="ECO:0007669"/>
    <property type="project" value="UniProtKB-KW"/>
</dbReference>
<name>C6C1D0_MARSD</name>
<organism evidence="2 3">
    <name type="scientific">Maridesulfovibrio salexigens (strain ATCC 14822 / DSM 2638 / NCIMB 8403 / VKM B-1763)</name>
    <name type="common">Desulfovibrio salexigens</name>
    <dbReference type="NCBI Taxonomy" id="526222"/>
    <lineage>
        <taxon>Bacteria</taxon>
        <taxon>Pseudomonadati</taxon>
        <taxon>Thermodesulfobacteriota</taxon>
        <taxon>Desulfovibrionia</taxon>
        <taxon>Desulfovibrionales</taxon>
        <taxon>Desulfovibrionaceae</taxon>
        <taxon>Maridesulfovibrio</taxon>
    </lineage>
</organism>
<dbReference type="KEGG" id="dsa:Desal_3053"/>
<gene>
    <name evidence="2" type="ordered locus">Desal_3053</name>
</gene>
<evidence type="ECO:0000313" key="3">
    <source>
        <dbReference type="Proteomes" id="UP000002601"/>
    </source>
</evidence>
<dbReference type="CDD" id="cd02440">
    <property type="entry name" value="AdoMet_MTases"/>
    <property type="match status" value="1"/>
</dbReference>
<dbReference type="EMBL" id="CP001649">
    <property type="protein sequence ID" value="ACS81105.1"/>
    <property type="molecule type" value="Genomic_DNA"/>
</dbReference>
<keyword evidence="2" id="KW-0808">Transferase</keyword>
<dbReference type="Gene3D" id="3.40.50.150">
    <property type="entry name" value="Vaccinia Virus protein VP39"/>
    <property type="match status" value="1"/>
</dbReference>
<dbReference type="InterPro" id="IPR029063">
    <property type="entry name" value="SAM-dependent_MTases_sf"/>
</dbReference>
<sequence length="206" mass="22616">MSQDEFTRKAKEWDSNPERKRIADEFAAAVEKAIDFKAESEVLDFGCGTGLVGLRFGKRVKTLYALDTSAAMLDMLNAKTQNEDFGNVRVIPVALHEAGLRDNSLDAIFTSMAMHHVEDLPEVLGLMAKLLKKGGKLVIGELLPEDGSFHGDNVVPYNGFEPDELAAMVTNAGFSAVQHHKHGIYNKPDKEGVVHQYGTFVLVGQK</sequence>
<dbReference type="eggNOG" id="COG2227">
    <property type="taxonomic scope" value="Bacteria"/>
</dbReference>
<dbReference type="AlphaFoldDB" id="C6C1D0"/>
<keyword evidence="2" id="KW-0489">Methyltransferase</keyword>
<evidence type="ECO:0000259" key="1">
    <source>
        <dbReference type="Pfam" id="PF08241"/>
    </source>
</evidence>
<protein>
    <submittedName>
        <fullName evidence="2">Methyltransferase type 11</fullName>
    </submittedName>
</protein>
<dbReference type="RefSeq" id="WP_015852921.1">
    <property type="nucleotide sequence ID" value="NC_012881.1"/>
</dbReference>
<accession>C6C1D0</accession>
<keyword evidence="3" id="KW-1185">Reference proteome</keyword>